<dbReference type="AlphaFoldDB" id="A0A2Z6ZXK2"/>
<protein>
    <submittedName>
        <fullName evidence="1">Uncharacterized protein</fullName>
    </submittedName>
</protein>
<keyword evidence="2" id="KW-1185">Reference proteome</keyword>
<dbReference type="Proteomes" id="UP000250235">
    <property type="component" value="Unassembled WGS sequence"/>
</dbReference>
<organism evidence="1 2">
    <name type="scientific">Dorcoceras hygrometricum</name>
    <dbReference type="NCBI Taxonomy" id="472368"/>
    <lineage>
        <taxon>Eukaryota</taxon>
        <taxon>Viridiplantae</taxon>
        <taxon>Streptophyta</taxon>
        <taxon>Embryophyta</taxon>
        <taxon>Tracheophyta</taxon>
        <taxon>Spermatophyta</taxon>
        <taxon>Magnoliopsida</taxon>
        <taxon>eudicotyledons</taxon>
        <taxon>Gunneridae</taxon>
        <taxon>Pentapetalae</taxon>
        <taxon>asterids</taxon>
        <taxon>lamiids</taxon>
        <taxon>Lamiales</taxon>
        <taxon>Gesneriaceae</taxon>
        <taxon>Didymocarpoideae</taxon>
        <taxon>Trichosporeae</taxon>
        <taxon>Loxocarpinae</taxon>
        <taxon>Dorcoceras</taxon>
    </lineage>
</organism>
<sequence length="84" mass="9869">MRRPARPASCATLAHRAAPLPATMRGQRAWLSRAHARAAGWNVRRRKRRWRGQNFDSDFVLILKNKMLDTIMAYRMIRSGKHWL</sequence>
<evidence type="ECO:0000313" key="1">
    <source>
        <dbReference type="EMBL" id="KZT75618.1"/>
    </source>
</evidence>
<accession>A0A2Z6ZXK2</accession>
<proteinExistence type="predicted"/>
<gene>
    <name evidence="1" type="ORF">F511_47357</name>
</gene>
<reference evidence="1 2" key="1">
    <citation type="journal article" date="2015" name="Proc. Natl. Acad. Sci. U.S.A.">
        <title>The resurrection genome of Boea hygrometrica: A blueprint for survival of dehydration.</title>
        <authorList>
            <person name="Xiao L."/>
            <person name="Yang G."/>
            <person name="Zhang L."/>
            <person name="Yang X."/>
            <person name="Zhao S."/>
            <person name="Ji Z."/>
            <person name="Zhou Q."/>
            <person name="Hu M."/>
            <person name="Wang Y."/>
            <person name="Chen M."/>
            <person name="Xu Y."/>
            <person name="Jin H."/>
            <person name="Xiao X."/>
            <person name="Hu G."/>
            <person name="Bao F."/>
            <person name="Hu Y."/>
            <person name="Wan P."/>
            <person name="Li L."/>
            <person name="Deng X."/>
            <person name="Kuang T."/>
            <person name="Xiang C."/>
            <person name="Zhu J.K."/>
            <person name="Oliver M.J."/>
            <person name="He Y."/>
        </authorList>
    </citation>
    <scope>NUCLEOTIDE SEQUENCE [LARGE SCALE GENOMIC DNA]</scope>
    <source>
        <strain evidence="2">cv. XS01</strain>
    </source>
</reference>
<dbReference type="EMBL" id="KV215225">
    <property type="protein sequence ID" value="KZT75618.1"/>
    <property type="molecule type" value="Genomic_DNA"/>
</dbReference>
<name>A0A2Z6ZXK2_9LAMI</name>
<evidence type="ECO:0000313" key="2">
    <source>
        <dbReference type="Proteomes" id="UP000250235"/>
    </source>
</evidence>